<reference evidence="2" key="1">
    <citation type="journal article" date="2023" name="Mol. Phylogenet. Evol.">
        <title>Genome-scale phylogeny and comparative genomics of the fungal order Sordariales.</title>
        <authorList>
            <person name="Hensen N."/>
            <person name="Bonometti L."/>
            <person name="Westerberg I."/>
            <person name="Brannstrom I.O."/>
            <person name="Guillou S."/>
            <person name="Cros-Aarteil S."/>
            <person name="Calhoun S."/>
            <person name="Haridas S."/>
            <person name="Kuo A."/>
            <person name="Mondo S."/>
            <person name="Pangilinan J."/>
            <person name="Riley R."/>
            <person name="LaButti K."/>
            <person name="Andreopoulos B."/>
            <person name="Lipzen A."/>
            <person name="Chen C."/>
            <person name="Yan M."/>
            <person name="Daum C."/>
            <person name="Ng V."/>
            <person name="Clum A."/>
            <person name="Steindorff A."/>
            <person name="Ohm R.A."/>
            <person name="Martin F."/>
            <person name="Silar P."/>
            <person name="Natvig D.O."/>
            <person name="Lalanne C."/>
            <person name="Gautier V."/>
            <person name="Ament-Velasquez S.L."/>
            <person name="Kruys A."/>
            <person name="Hutchinson M.I."/>
            <person name="Powell A.J."/>
            <person name="Barry K."/>
            <person name="Miller A.N."/>
            <person name="Grigoriev I.V."/>
            <person name="Debuchy R."/>
            <person name="Gladieux P."/>
            <person name="Hiltunen Thoren M."/>
            <person name="Johannesson H."/>
        </authorList>
    </citation>
    <scope>NUCLEOTIDE SEQUENCE [LARGE SCALE GENOMIC DNA]</scope>
    <source>
        <strain evidence="2">CBS 284.82</strain>
    </source>
</reference>
<dbReference type="Proteomes" id="UP001303115">
    <property type="component" value="Unassembled WGS sequence"/>
</dbReference>
<sequence length="126" mass="15147">MDPHQVNFQVPEVAKFTNDSRSEYMNWKFTLFRSLDWHQLRPFVEGTATAPPADATGQERLAYEHKKIMAYSILRDSVYDWLLDIFEDLGHFDEDFEYCEFLFDSTYDAKQLWDRIHHLVPDYIRC</sequence>
<evidence type="ECO:0000313" key="2">
    <source>
        <dbReference type="Proteomes" id="UP001303115"/>
    </source>
</evidence>
<protein>
    <submittedName>
        <fullName evidence="1">Uncharacterized protein</fullName>
    </submittedName>
</protein>
<name>A0AAN6SM00_9PEZI</name>
<keyword evidence="2" id="KW-1185">Reference proteome</keyword>
<organism evidence="1 2">
    <name type="scientific">Parachaetomium inaequale</name>
    <dbReference type="NCBI Taxonomy" id="2588326"/>
    <lineage>
        <taxon>Eukaryota</taxon>
        <taxon>Fungi</taxon>
        <taxon>Dikarya</taxon>
        <taxon>Ascomycota</taxon>
        <taxon>Pezizomycotina</taxon>
        <taxon>Sordariomycetes</taxon>
        <taxon>Sordariomycetidae</taxon>
        <taxon>Sordariales</taxon>
        <taxon>Chaetomiaceae</taxon>
        <taxon>Parachaetomium</taxon>
    </lineage>
</organism>
<gene>
    <name evidence="1" type="ORF">C8A01DRAFT_41317</name>
</gene>
<proteinExistence type="predicted"/>
<dbReference type="EMBL" id="MU854631">
    <property type="protein sequence ID" value="KAK4032247.1"/>
    <property type="molecule type" value="Genomic_DNA"/>
</dbReference>
<comment type="caution">
    <text evidence="1">The sequence shown here is derived from an EMBL/GenBank/DDBJ whole genome shotgun (WGS) entry which is preliminary data.</text>
</comment>
<dbReference type="AlphaFoldDB" id="A0AAN6SM00"/>
<accession>A0AAN6SM00</accession>
<evidence type="ECO:0000313" key="1">
    <source>
        <dbReference type="EMBL" id="KAK4032247.1"/>
    </source>
</evidence>